<keyword evidence="2" id="KW-1185">Reference proteome</keyword>
<evidence type="ECO:0000313" key="1">
    <source>
        <dbReference type="EMBL" id="PRX55623.1"/>
    </source>
</evidence>
<reference evidence="1 2" key="1">
    <citation type="submission" date="2018-03" db="EMBL/GenBank/DDBJ databases">
        <title>Genomic Encyclopedia of Type Strains, Phase III (KMG-III): the genomes of soil and plant-associated and newly described type strains.</title>
        <authorList>
            <person name="Whitman W."/>
        </authorList>
    </citation>
    <scope>NUCLEOTIDE SEQUENCE [LARGE SCALE GENOMIC DNA]</scope>
    <source>
        <strain evidence="1 2">CGMCC 4.7104</strain>
    </source>
</reference>
<dbReference type="EMBL" id="PVNG01000026">
    <property type="protein sequence ID" value="PRX55623.1"/>
    <property type="molecule type" value="Genomic_DNA"/>
</dbReference>
<name>A0A2T0MDQ2_9ACTN</name>
<protein>
    <submittedName>
        <fullName evidence="1">Uncharacterized protein</fullName>
    </submittedName>
</protein>
<gene>
    <name evidence="1" type="ORF">B0I32_12683</name>
</gene>
<comment type="caution">
    <text evidence="1">The sequence shown here is derived from an EMBL/GenBank/DDBJ whole genome shotgun (WGS) entry which is preliminary data.</text>
</comment>
<dbReference type="Proteomes" id="UP000238312">
    <property type="component" value="Unassembled WGS sequence"/>
</dbReference>
<accession>A0A2T0MDQ2</accession>
<sequence>MWPLSSGFGFLADLVAKPPGSIMVTLTPKPTTSPASDSFRASSAHLEAWCAPPSGMAMSSAAEDIWMMCPDFCSRKYGSAAWTTQNA</sequence>
<proteinExistence type="predicted"/>
<evidence type="ECO:0000313" key="2">
    <source>
        <dbReference type="Proteomes" id="UP000238312"/>
    </source>
</evidence>
<dbReference type="AlphaFoldDB" id="A0A2T0MDQ2"/>
<organism evidence="1 2">
    <name type="scientific">Nonomuraea fuscirosea</name>
    <dbReference type="NCBI Taxonomy" id="1291556"/>
    <lineage>
        <taxon>Bacteria</taxon>
        <taxon>Bacillati</taxon>
        <taxon>Actinomycetota</taxon>
        <taxon>Actinomycetes</taxon>
        <taxon>Streptosporangiales</taxon>
        <taxon>Streptosporangiaceae</taxon>
        <taxon>Nonomuraea</taxon>
    </lineage>
</organism>